<dbReference type="InterPro" id="IPR015915">
    <property type="entry name" value="Kelch-typ_b-propeller"/>
</dbReference>
<sequence>MISATAPDWKTHIDPPDPTQSADLLEGSKAVFDQAGRVWMVQASPGATPDAWNLMLYTLAPNATNWSAPIPIPAESARAEAFNLGMDARGRVVVTHIRASSDQYTSRPLSVSRFDPATSTWTNLSPPNFSVVASQLHVDAPGNIWVFQQDRYGRYDDKTGIWTESAELDYVPVDAAWASSHRGAQSLPIATDSQGNAWTIGARRKSLNEQDLPILWINRFDASTGLWGEPASLNVTEGEDRRFLAYEGDRSRYFVSMAMDAEGRPVALVTEAVETGFIGLWLRSWITRGPASDPLNVP</sequence>
<protein>
    <submittedName>
        <fullName evidence="1">Uncharacterized protein</fullName>
    </submittedName>
</protein>
<name>A0ABV2Q467_9BURK</name>
<dbReference type="Proteomes" id="UP001549320">
    <property type="component" value="Unassembled WGS sequence"/>
</dbReference>
<reference evidence="1 2" key="1">
    <citation type="submission" date="2024-06" db="EMBL/GenBank/DDBJ databases">
        <title>Sorghum-associated microbial communities from plants grown in Nebraska, USA.</title>
        <authorList>
            <person name="Schachtman D."/>
        </authorList>
    </citation>
    <scope>NUCLEOTIDE SEQUENCE [LARGE SCALE GENOMIC DNA]</scope>
    <source>
        <strain evidence="1 2">2709</strain>
    </source>
</reference>
<dbReference type="Gene3D" id="2.130.10.10">
    <property type="entry name" value="YVTN repeat-like/Quinoprotein amine dehydrogenase"/>
    <property type="match status" value="1"/>
</dbReference>
<dbReference type="EMBL" id="JBEPSH010000002">
    <property type="protein sequence ID" value="MET4575821.1"/>
    <property type="molecule type" value="Genomic_DNA"/>
</dbReference>
<dbReference type="RefSeq" id="WP_354441530.1">
    <property type="nucleotide sequence ID" value="NZ_JBEPSH010000002.1"/>
</dbReference>
<organism evidence="1 2">
    <name type="scientific">Ottowia thiooxydans</name>
    <dbReference type="NCBI Taxonomy" id="219182"/>
    <lineage>
        <taxon>Bacteria</taxon>
        <taxon>Pseudomonadati</taxon>
        <taxon>Pseudomonadota</taxon>
        <taxon>Betaproteobacteria</taxon>
        <taxon>Burkholderiales</taxon>
        <taxon>Comamonadaceae</taxon>
        <taxon>Ottowia</taxon>
    </lineage>
</organism>
<gene>
    <name evidence="1" type="ORF">ABIE13_000921</name>
</gene>
<comment type="caution">
    <text evidence="1">The sequence shown here is derived from an EMBL/GenBank/DDBJ whole genome shotgun (WGS) entry which is preliminary data.</text>
</comment>
<proteinExistence type="predicted"/>
<accession>A0ABV2Q467</accession>
<keyword evidence="2" id="KW-1185">Reference proteome</keyword>
<evidence type="ECO:0000313" key="2">
    <source>
        <dbReference type="Proteomes" id="UP001549320"/>
    </source>
</evidence>
<dbReference type="InterPro" id="IPR015943">
    <property type="entry name" value="WD40/YVTN_repeat-like_dom_sf"/>
</dbReference>
<evidence type="ECO:0000313" key="1">
    <source>
        <dbReference type="EMBL" id="MET4575821.1"/>
    </source>
</evidence>
<dbReference type="SUPFAM" id="SSF117281">
    <property type="entry name" value="Kelch motif"/>
    <property type="match status" value="1"/>
</dbReference>